<proteinExistence type="predicted"/>
<organism evidence="2 3">
    <name type="scientific">Viridibacillus soli</name>
    <dbReference type="NCBI Taxonomy" id="2798301"/>
    <lineage>
        <taxon>Bacteria</taxon>
        <taxon>Bacillati</taxon>
        <taxon>Bacillota</taxon>
        <taxon>Bacilli</taxon>
        <taxon>Bacillales</taxon>
        <taxon>Caryophanaceae</taxon>
        <taxon>Viridibacillus</taxon>
    </lineage>
</organism>
<dbReference type="InterPro" id="IPR050723">
    <property type="entry name" value="CFA/CMAS"/>
</dbReference>
<dbReference type="PROSITE" id="PS50998">
    <property type="entry name" value="GLA_2"/>
    <property type="match status" value="1"/>
</dbReference>
<evidence type="ECO:0000313" key="2">
    <source>
        <dbReference type="EMBL" id="MBK3496314.1"/>
    </source>
</evidence>
<protein>
    <submittedName>
        <fullName evidence="2">Class I SAM-dependent methyltransferase</fullName>
    </submittedName>
</protein>
<gene>
    <name evidence="2" type="ORF">JFL43_15880</name>
</gene>
<evidence type="ECO:0000313" key="3">
    <source>
        <dbReference type="Proteomes" id="UP000618943"/>
    </source>
</evidence>
<dbReference type="Proteomes" id="UP000618943">
    <property type="component" value="Unassembled WGS sequence"/>
</dbReference>
<dbReference type="GO" id="GO:0008168">
    <property type="term" value="F:methyltransferase activity"/>
    <property type="evidence" value="ECO:0007669"/>
    <property type="project" value="UniProtKB-KW"/>
</dbReference>
<dbReference type="InterPro" id="IPR041698">
    <property type="entry name" value="Methyltransf_25"/>
</dbReference>
<sequence length="234" mass="27019">MEEICNFEDVKRMLDNLLRESEPFWNAFYTDRQKNIPFFENKPDENLVSYYEQGVIKPGKVLELGCGPGRNAIYLTEKGFSVNAVDLSEESLKWALERANEQGVHINFIQKNIFDLNVQESEYDFIYDSGCFHHIAPHRRMDYIHLVKKSLKPNGYFAINCFIEGGPLGGSSISDWEVYRIKSLQGGLGFTDIKLQRIFRDFACIEVRKMRSVNVNESVFGVDGLLTAIFQFRC</sequence>
<keyword evidence="3" id="KW-1185">Reference proteome</keyword>
<comment type="caution">
    <text evidence="2">The sequence shown here is derived from an EMBL/GenBank/DDBJ whole genome shotgun (WGS) entry which is preliminary data.</text>
</comment>
<evidence type="ECO:0000259" key="1">
    <source>
        <dbReference type="PROSITE" id="PS50998"/>
    </source>
</evidence>
<feature type="domain" description="Gla" evidence="1">
    <location>
        <begin position="1"/>
        <end position="30"/>
    </location>
</feature>
<dbReference type="InterPro" id="IPR000294">
    <property type="entry name" value="GLA_domain"/>
</dbReference>
<accession>A0ABS1HA62</accession>
<keyword evidence="2" id="KW-0808">Transferase</keyword>
<name>A0ABS1HA62_9BACL</name>
<keyword evidence="2" id="KW-0489">Methyltransferase</keyword>
<dbReference type="GO" id="GO:0032259">
    <property type="term" value="P:methylation"/>
    <property type="evidence" value="ECO:0007669"/>
    <property type="project" value="UniProtKB-KW"/>
</dbReference>
<dbReference type="PANTHER" id="PTHR43667">
    <property type="entry name" value="CYCLOPROPANE-FATTY-ACYL-PHOSPHOLIPID SYNTHASE"/>
    <property type="match status" value="1"/>
</dbReference>
<dbReference type="CDD" id="cd02440">
    <property type="entry name" value="AdoMet_MTases"/>
    <property type="match status" value="1"/>
</dbReference>
<dbReference type="EMBL" id="JAEOAH010000028">
    <property type="protein sequence ID" value="MBK3496314.1"/>
    <property type="molecule type" value="Genomic_DNA"/>
</dbReference>
<dbReference type="Gene3D" id="3.40.50.150">
    <property type="entry name" value="Vaccinia Virus protein VP39"/>
    <property type="match status" value="1"/>
</dbReference>
<dbReference type="InterPro" id="IPR029063">
    <property type="entry name" value="SAM-dependent_MTases_sf"/>
</dbReference>
<reference evidence="2 3" key="1">
    <citation type="submission" date="2020-12" db="EMBL/GenBank/DDBJ databases">
        <title>YIM B01967 draft genome.</title>
        <authorList>
            <person name="Yan X."/>
        </authorList>
    </citation>
    <scope>NUCLEOTIDE SEQUENCE [LARGE SCALE GENOMIC DNA]</scope>
    <source>
        <strain evidence="2 3">YIM B01967</strain>
    </source>
</reference>
<dbReference type="PANTHER" id="PTHR43667:SF2">
    <property type="entry name" value="FATTY ACID C-METHYL TRANSFERASE"/>
    <property type="match status" value="1"/>
</dbReference>
<dbReference type="SUPFAM" id="SSF53335">
    <property type="entry name" value="S-adenosyl-L-methionine-dependent methyltransferases"/>
    <property type="match status" value="1"/>
</dbReference>
<dbReference type="Pfam" id="PF13649">
    <property type="entry name" value="Methyltransf_25"/>
    <property type="match status" value="1"/>
</dbReference>